<dbReference type="Pfam" id="PF01822">
    <property type="entry name" value="WSC"/>
    <property type="match status" value="2"/>
</dbReference>
<feature type="compositionally biased region" description="Basic and acidic residues" evidence="7">
    <location>
        <begin position="753"/>
        <end position="765"/>
    </location>
</feature>
<evidence type="ECO:0000256" key="4">
    <source>
        <dbReference type="ARBA" id="ARBA00022989"/>
    </source>
</evidence>
<feature type="chain" id="PRO_5017958541" description="WSC domain-containing protein" evidence="8">
    <location>
        <begin position="21"/>
        <end position="1145"/>
    </location>
</feature>
<sequence>MTLALVSLVLLSLTVRKTQAVECLEPASRVISRWKNGNYYKGEIESITNRVNVLFDNGARLAFNPRDNVDIVVDRIPEQNDLPWGSQILVNRPKSRAFEIGYIRDIKNGRYVILYEDGDMILHSRDQIRAFNKSKLCDEPAYLGCFHDNLPRDLEVYIPTHPATIGACVDTCKWQGFSVAALRNSDLCFCGNAYRKANQVPDAKCDMPCYDNSFEVCGGFMTFSQYWTGIVDFPPAEGFSGIQKHFIPSNHPIPWQLLMHARSRYPPRNMPGSTRGAAWYQSYPYRGVQQESGSRNYSPTYQANQLYPPSSYQGYQQYYGGKPYTNFNGNHFQQPASAYSYQAGAANNQAKVYSAYRGQAYRWPYNYNSYKYSNYNVQKGATNRPYNSYQTTYQRRPAPRPSPQEYAKLMGMLKKVSRKLFKEITGTSKLALAAPRFLGCYQDSESRDLPTEVPVKPLTVEGCVAKCRETGFSIAGLQASTQCFCGTTYSKYGRLNNKQCSMRCTGNYQEICGGVMMNSLYYTGVGQAIPNTPPSVKLRTQPITFTKNTPPNSHTENQSQHKPRPLVQKKPSSFHGPLLPKPKPKNSKIKDKTSNIKPKKITQPKHRGDESKGKPLPIQDYAKLTKMLQMLSRWQQPQPLKLKPVSKITKINPTLSYQELRKVLEDMTPDIVKKIANQIIAHDRNRTRLSDMKPLSAEKSLEVHLASKLAGNKDAGFKRVHVKSPNYKNWSSKGNYSYSPKVRNKHEDFVLEDDAKPIKLHKNGETTEAPPKNISKQILSKGKDLKVLSSVSETGDKEVEGDSETSGDQFPVENNKLGSETEESLRYSTQRISPVQTADANTTHRLPSFIPMADKRRKHKLKHKGKQSYLLNSQQEGSKQPHDHDDSKSDVKSNKRTFVSFIIKESHGKKRKPLMKKSDSSRKNAHHKKTAHTARTNISSIQEKPDALENASVQNKTNQRAVHTAPEAVSSTSDEEPTEEIDEVFDASDISKNNIIETKNIKKTGTKLGTTTAEKVVNSSIRTGVKQSNNTLLQQAIKIAKKKITHPLILLKYPGIPHKILHVEAKWNGQFKVKANWKDESEAVKKPSKNSFVKKTTVKLKENTSKGKERNKGDDEGNDGYKFDDRGSRNNLVWKKYRTLKSEVH</sequence>
<dbReference type="InterPro" id="IPR002889">
    <property type="entry name" value="WSC_carb-bd"/>
</dbReference>
<feature type="compositionally biased region" description="Basic residues" evidence="7">
    <location>
        <begin position="855"/>
        <end position="866"/>
    </location>
</feature>
<reference evidence="10 11" key="1">
    <citation type="journal article" date="2018" name="Sci. Rep.">
        <title>Comparative analysis of the Pocillopora damicornis genome highlights role of immune system in coral evolution.</title>
        <authorList>
            <person name="Cunning R."/>
            <person name="Bay R.A."/>
            <person name="Gillette P."/>
            <person name="Baker A.C."/>
            <person name="Traylor-Knowles N."/>
        </authorList>
    </citation>
    <scope>NUCLEOTIDE SEQUENCE [LARGE SCALE GENOMIC DNA]</scope>
    <source>
        <strain evidence="10">RSMAS</strain>
        <tissue evidence="10">Whole animal</tissue>
    </source>
</reference>
<dbReference type="EMBL" id="RCHS01002151">
    <property type="protein sequence ID" value="RMX49286.1"/>
    <property type="molecule type" value="Genomic_DNA"/>
</dbReference>
<comment type="caution">
    <text evidence="10">The sequence shown here is derived from an EMBL/GenBank/DDBJ whole genome shotgun (WGS) entry which is preliminary data.</text>
</comment>
<evidence type="ECO:0000256" key="1">
    <source>
        <dbReference type="ARBA" id="ARBA00004167"/>
    </source>
</evidence>
<dbReference type="PANTHER" id="PTHR24269:SF16">
    <property type="entry name" value="PROTEIN SLG1"/>
    <property type="match status" value="1"/>
</dbReference>
<dbReference type="Gene3D" id="2.30.30.140">
    <property type="match status" value="1"/>
</dbReference>
<accession>A0A3M6U6T8</accession>
<dbReference type="Proteomes" id="UP000275408">
    <property type="component" value="Unassembled WGS sequence"/>
</dbReference>
<keyword evidence="6" id="KW-0325">Glycoprotein</keyword>
<dbReference type="OrthoDB" id="5985073at2759"/>
<evidence type="ECO:0000313" key="11">
    <source>
        <dbReference type="Proteomes" id="UP000275408"/>
    </source>
</evidence>
<evidence type="ECO:0000313" key="10">
    <source>
        <dbReference type="EMBL" id="RMX49286.1"/>
    </source>
</evidence>
<dbReference type="STRING" id="46731.A0A3M6U6T8"/>
<feature type="compositionally biased region" description="Polar residues" evidence="7">
    <location>
        <begin position="826"/>
        <end position="845"/>
    </location>
</feature>
<feature type="region of interest" description="Disordered" evidence="7">
    <location>
        <begin position="790"/>
        <end position="980"/>
    </location>
</feature>
<dbReference type="InterPro" id="IPR051836">
    <property type="entry name" value="Kremen_rcpt"/>
</dbReference>
<comment type="subcellular location">
    <subcellularLocation>
        <location evidence="1">Membrane</location>
        <topology evidence="1">Single-pass membrane protein</topology>
    </subcellularLocation>
</comment>
<dbReference type="GO" id="GO:0005886">
    <property type="term" value="C:plasma membrane"/>
    <property type="evidence" value="ECO:0007669"/>
    <property type="project" value="TreeGrafter"/>
</dbReference>
<keyword evidence="5" id="KW-0472">Membrane</keyword>
<evidence type="ECO:0000256" key="2">
    <source>
        <dbReference type="ARBA" id="ARBA00022692"/>
    </source>
</evidence>
<evidence type="ECO:0000256" key="6">
    <source>
        <dbReference type="ARBA" id="ARBA00023180"/>
    </source>
</evidence>
<feature type="compositionally biased region" description="Polar residues" evidence="7">
    <location>
        <begin position="933"/>
        <end position="942"/>
    </location>
</feature>
<feature type="compositionally biased region" description="Basic and acidic residues" evidence="7">
    <location>
        <begin position="879"/>
        <end position="893"/>
    </location>
</feature>
<feature type="region of interest" description="Disordered" evidence="7">
    <location>
        <begin position="1094"/>
        <end position="1127"/>
    </location>
</feature>
<feature type="compositionally biased region" description="Basic and acidic residues" evidence="7">
    <location>
        <begin position="1099"/>
        <end position="1127"/>
    </location>
</feature>
<evidence type="ECO:0000256" key="8">
    <source>
        <dbReference type="SAM" id="SignalP"/>
    </source>
</evidence>
<protein>
    <recommendedName>
        <fullName evidence="9">WSC domain-containing protein</fullName>
    </recommendedName>
</protein>
<feature type="domain" description="WSC" evidence="9">
    <location>
        <begin position="139"/>
        <end position="229"/>
    </location>
</feature>
<feature type="compositionally biased region" description="Basic residues" evidence="7">
    <location>
        <begin position="923"/>
        <end position="932"/>
    </location>
</feature>
<keyword evidence="2" id="KW-0812">Transmembrane</keyword>
<evidence type="ECO:0000256" key="5">
    <source>
        <dbReference type="ARBA" id="ARBA00023136"/>
    </source>
</evidence>
<feature type="signal peptide" evidence="8">
    <location>
        <begin position="1"/>
        <end position="20"/>
    </location>
</feature>
<feature type="compositionally biased region" description="Polar residues" evidence="7">
    <location>
        <begin position="869"/>
        <end position="878"/>
    </location>
</feature>
<organism evidence="10 11">
    <name type="scientific">Pocillopora damicornis</name>
    <name type="common">Cauliflower coral</name>
    <name type="synonym">Millepora damicornis</name>
    <dbReference type="NCBI Taxonomy" id="46731"/>
    <lineage>
        <taxon>Eukaryota</taxon>
        <taxon>Metazoa</taxon>
        <taxon>Cnidaria</taxon>
        <taxon>Anthozoa</taxon>
        <taxon>Hexacorallia</taxon>
        <taxon>Scleractinia</taxon>
        <taxon>Astrocoeniina</taxon>
        <taxon>Pocilloporidae</taxon>
        <taxon>Pocillopora</taxon>
    </lineage>
</organism>
<dbReference type="PANTHER" id="PTHR24269">
    <property type="entry name" value="KREMEN PROTEIN"/>
    <property type="match status" value="1"/>
</dbReference>
<feature type="compositionally biased region" description="Polar residues" evidence="7">
    <location>
        <begin position="951"/>
        <end position="961"/>
    </location>
</feature>
<proteinExistence type="predicted"/>
<feature type="domain" description="WSC" evidence="9">
    <location>
        <begin position="434"/>
        <end position="524"/>
    </location>
</feature>
<keyword evidence="4" id="KW-1133">Transmembrane helix</keyword>
<feature type="region of interest" description="Disordered" evidence="7">
    <location>
        <begin position="753"/>
        <end position="773"/>
    </location>
</feature>
<keyword evidence="3 8" id="KW-0732">Signal</keyword>
<evidence type="ECO:0000259" key="9">
    <source>
        <dbReference type="PROSITE" id="PS51212"/>
    </source>
</evidence>
<evidence type="ECO:0000256" key="7">
    <source>
        <dbReference type="SAM" id="MobiDB-lite"/>
    </source>
</evidence>
<feature type="region of interest" description="Disordered" evidence="7">
    <location>
        <begin position="533"/>
        <end position="617"/>
    </location>
</feature>
<dbReference type="SMART" id="SM00321">
    <property type="entry name" value="WSC"/>
    <property type="match status" value="2"/>
</dbReference>
<keyword evidence="11" id="KW-1185">Reference proteome</keyword>
<dbReference type="PROSITE" id="PS51212">
    <property type="entry name" value="WSC"/>
    <property type="match status" value="2"/>
</dbReference>
<evidence type="ECO:0000256" key="3">
    <source>
        <dbReference type="ARBA" id="ARBA00022729"/>
    </source>
</evidence>
<name>A0A3M6U6T8_POCDA</name>
<feature type="compositionally biased region" description="Polar residues" evidence="7">
    <location>
        <begin position="541"/>
        <end position="560"/>
    </location>
</feature>
<dbReference type="AlphaFoldDB" id="A0A3M6U6T8"/>
<gene>
    <name evidence="10" type="ORF">pdam_00011252</name>
</gene>